<gene>
    <name evidence="2" type="ORF">FXB38_17025</name>
</gene>
<dbReference type="OrthoDB" id="8129942at2"/>
<proteinExistence type="predicted"/>
<organism evidence="2 3">
    <name type="scientific">Bradyrhizobium cytisi</name>
    <dbReference type="NCBI Taxonomy" id="515489"/>
    <lineage>
        <taxon>Bacteria</taxon>
        <taxon>Pseudomonadati</taxon>
        <taxon>Pseudomonadota</taxon>
        <taxon>Alphaproteobacteria</taxon>
        <taxon>Hyphomicrobiales</taxon>
        <taxon>Nitrobacteraceae</taxon>
        <taxon>Bradyrhizobium</taxon>
    </lineage>
</organism>
<evidence type="ECO:0000313" key="3">
    <source>
        <dbReference type="Proteomes" id="UP000324853"/>
    </source>
</evidence>
<keyword evidence="1" id="KW-0175">Coiled coil</keyword>
<accession>A0A5S4WNY0</accession>
<keyword evidence="3" id="KW-1185">Reference proteome</keyword>
<dbReference type="RefSeq" id="WP_148752020.1">
    <property type="nucleotide sequence ID" value="NZ_VSSR01000025.1"/>
</dbReference>
<dbReference type="EMBL" id="VSSR01000025">
    <property type="protein sequence ID" value="TYL83767.1"/>
    <property type="molecule type" value="Genomic_DNA"/>
</dbReference>
<reference evidence="2 3" key="1">
    <citation type="submission" date="2019-08" db="EMBL/GenBank/DDBJ databases">
        <title>Bradyrhizobium hipponensis sp. nov., a rhizobium isolated from a Lupinus angustifolius root nodule in Tunisia.</title>
        <authorList>
            <person name="Off K."/>
            <person name="Rejili M."/>
            <person name="Mars M."/>
            <person name="Brachmann A."/>
            <person name="Marin M."/>
        </authorList>
    </citation>
    <scope>NUCLEOTIDE SEQUENCE [LARGE SCALE GENOMIC DNA]</scope>
    <source>
        <strain evidence="2 3">CTAW11</strain>
    </source>
</reference>
<evidence type="ECO:0000313" key="2">
    <source>
        <dbReference type="EMBL" id="TYL83767.1"/>
    </source>
</evidence>
<feature type="coiled-coil region" evidence="1">
    <location>
        <begin position="34"/>
        <end position="65"/>
    </location>
</feature>
<comment type="caution">
    <text evidence="2">The sequence shown here is derived from an EMBL/GenBank/DDBJ whole genome shotgun (WGS) entry which is preliminary data.</text>
</comment>
<protein>
    <submittedName>
        <fullName evidence="2">Uncharacterized protein</fullName>
    </submittedName>
</protein>
<dbReference type="Proteomes" id="UP000324853">
    <property type="component" value="Unassembled WGS sequence"/>
</dbReference>
<dbReference type="AlphaFoldDB" id="A0A5S4WNY0"/>
<evidence type="ECO:0000256" key="1">
    <source>
        <dbReference type="SAM" id="Coils"/>
    </source>
</evidence>
<sequence length="65" mass="7365">MKCPYCQSGNLEGALICASCGRDVAVPATLIAERDDLLRKRDALRAELRQAREEMEAIMQRRKSR</sequence>
<name>A0A5S4WNY0_9BRAD</name>